<dbReference type="Pfam" id="PF18962">
    <property type="entry name" value="Por_Secre_tail"/>
    <property type="match status" value="1"/>
</dbReference>
<dbReference type="InterPro" id="IPR012341">
    <property type="entry name" value="6hp_glycosidase-like_sf"/>
</dbReference>
<evidence type="ECO:0000313" key="8">
    <source>
        <dbReference type="Proteomes" id="UP001354989"/>
    </source>
</evidence>
<dbReference type="NCBIfam" id="TIGR04183">
    <property type="entry name" value="Por_Secre_tail"/>
    <property type="match status" value="1"/>
</dbReference>
<feature type="domain" description="BIG2" evidence="6">
    <location>
        <begin position="1365"/>
        <end position="1443"/>
    </location>
</feature>
<evidence type="ECO:0000256" key="3">
    <source>
        <dbReference type="ARBA" id="ARBA00023326"/>
    </source>
</evidence>
<proteinExistence type="inferred from homology"/>
<sequence length="1538" mass="171285">MRNCRFTVFAILFFLIGTFSKSMAQKVMYVTPVTQNILMVHLSEGEVLYDRETKNNFDLDKTALNIELADLATSYTISSSDDGNFNNLQPIEVGRKAKADHFTYTGMEWAGGAFDPRTEPWITEHWVYLKFDQTFEEGKTYTLNLSALENIDAPEQTFTFNTHQLRSESVHVNTLGYRPDEQKFAYIYHWAGTLGGIDLTDYDGKKFEVVNTQDGAVAYEGTLSFRKSKDNPETAQQQDTPNQNFLGAEVYDADFSGLSSPGEYVVSVEGMGCSFPFKIGDDPVLAAYRATMRALYHQRSGIRIEEAYDINGDGIKTPYVRPATQNPMVQGEGGISFKDKILYSKVPFAKWTSQDGGDARDEVIAKAKGNVLNVAGWYHDAGDWDGYYSHQRVPMLLMATYEHLPQMFGDDEMDLPESGNGIPDIVDEASWLIKFNYRLRKETTAQGYSDGGLGGARVAPDPFTHREGAGNPEDEGKPSWQDERFYAVTEADAFMTYIYAGEAAQLAMILKKLGRDPQKFPIEMLDNVDFDQMSRDDVDLIKEAEESWDWAHAAKNQPEGKNPELSDLYTYRTYAAVNLFRLTGKAKYHAEAIEGLNRMKGATILSEDQRWAVYSYLLADNFNVDEQLKTALEGTMRSTANNLGAVSAERRACRWGGLFDFPMLVGQGTTPWVFENIIAYGYTGDKSYLDVVDNTTSYFLGTNPSHTTWMTGVGPRPMTKAFNLDGRRITDNWGVYPGWIPYGPWTYMDKDRAGVDGQKWTMNDGIERQGGQGPWSSHWFNFSLTPIVDNWPGHERKVNNVFTPLSSENTLHQNTVYAAIAYGVANGRQFSNATAAQKVGNITLTNTDHTFEYFNETAVVGVEIDNKKATIAALKWESSNPEVMAVDQFGRLAAVGNGTATITCKTLDGSVASTFDVENIDLKERPVSSIRIDFDEDQLEVLEGARRKFYVEILPEDATDKTWHWESEDETIVGVDGEFIVALKEGTTTVHAVSNNNEEATAALSVKVNAAAYTVVADFDEYIPVYDEGPQNEAVEIFTTNAAVDVAAENPLKEGLNTSDKVLKVTKADGEWKLFGFSSPNYEPFSMCEHNELTFLYYGEDLTDVLYSMETFSGNKIEERITVEPATTWTRVSLPVPANGLMKSFVIFTNPEDAAGGYDMYFDDFKFRQDPNAVCEEENDTRVVLDFENIKLDWVSGYGSFGWNDPQDTLDNGKPNFNYNIIDNDSTEANPSKKVFEFNRTGNNAGAGFGIQVKNAYDLGRAAKVTMKVKTTEYMERCLLKIVEYGTVEGQEEEQELRSLEGTVDTPNVRPNEWITIEFPIAAMTFAGDDSKSLTKVKQFIIMPDVGNNSRMDILVDDIAFAGVKAESISIEGEKEIELTLGDSTAIFARVLPVVVEDPTAVWTSSDEEVAVIDENGMLKAIGLGTAQIIAAANMDKQLTDTLTVTVVEPEPEVPTDVDGKYSVSIYPNPTNGSLTIKTQKVFTGIRVNSISGQLVLNQTMNGHVQKQIDLSAMPSGIYLLTIIHSDGSSQVHRFVKQ</sequence>
<dbReference type="Gene3D" id="2.60.40.1080">
    <property type="match status" value="3"/>
</dbReference>
<dbReference type="Proteomes" id="UP001354989">
    <property type="component" value="Plasmid pPP2"/>
</dbReference>
<dbReference type="Pfam" id="PF02368">
    <property type="entry name" value="Big_2"/>
    <property type="match status" value="1"/>
</dbReference>
<dbReference type="InterPro" id="IPR014756">
    <property type="entry name" value="Ig_E-set"/>
</dbReference>
<dbReference type="Pfam" id="PF02927">
    <property type="entry name" value="CelD_N"/>
    <property type="match status" value="1"/>
</dbReference>
<reference evidence="7 8" key="1">
    <citation type="submission" date="2021-12" db="EMBL/GenBank/DDBJ databases">
        <title>Genome sequencing of bacteria with rrn-lacking chromosome and rrn-plasmid.</title>
        <authorList>
            <person name="Anda M."/>
            <person name="Iwasaki W."/>
        </authorList>
    </citation>
    <scope>NUCLEOTIDE SEQUENCE [LARGE SCALE GENOMIC DNA]</scope>
    <source>
        <strain evidence="7 8">NBRC 101262</strain>
        <plasmid evidence="7 8">pPP2</plasmid>
    </source>
</reference>
<evidence type="ECO:0000256" key="5">
    <source>
        <dbReference type="SAM" id="SignalP"/>
    </source>
</evidence>
<feature type="signal peptide" evidence="5">
    <location>
        <begin position="1"/>
        <end position="24"/>
    </location>
</feature>
<organism evidence="7 8">
    <name type="scientific">Persicobacter psychrovividus</name>
    <dbReference type="NCBI Taxonomy" id="387638"/>
    <lineage>
        <taxon>Bacteria</taxon>
        <taxon>Pseudomonadati</taxon>
        <taxon>Bacteroidota</taxon>
        <taxon>Cytophagia</taxon>
        <taxon>Cytophagales</taxon>
        <taxon>Persicobacteraceae</taxon>
        <taxon>Persicobacter</taxon>
    </lineage>
</organism>
<feature type="region of interest" description="Disordered" evidence="4">
    <location>
        <begin position="450"/>
        <end position="480"/>
    </location>
</feature>
<dbReference type="SUPFAM" id="SSF49373">
    <property type="entry name" value="Invasin/intimin cell-adhesion fragments"/>
    <property type="match status" value="3"/>
</dbReference>
<evidence type="ECO:0000259" key="6">
    <source>
        <dbReference type="SMART" id="SM00635"/>
    </source>
</evidence>
<keyword evidence="7" id="KW-0614">Plasmid</keyword>
<dbReference type="Gene3D" id="2.60.40.10">
    <property type="entry name" value="Immunoglobulins"/>
    <property type="match status" value="1"/>
</dbReference>
<accession>A0ABN6LDG8</accession>
<dbReference type="InterPro" id="IPR003343">
    <property type="entry name" value="Big_2"/>
</dbReference>
<dbReference type="Pfam" id="PF00759">
    <property type="entry name" value="Glyco_hydro_9"/>
    <property type="match status" value="1"/>
</dbReference>
<feature type="domain" description="BIG2" evidence="6">
    <location>
        <begin position="926"/>
        <end position="1004"/>
    </location>
</feature>
<feature type="domain" description="BIG2" evidence="6">
    <location>
        <begin position="838"/>
        <end position="916"/>
    </location>
</feature>
<keyword evidence="5" id="KW-0732">Signal</keyword>
<dbReference type="Gene3D" id="1.50.10.10">
    <property type="match status" value="1"/>
</dbReference>
<evidence type="ECO:0000256" key="4">
    <source>
        <dbReference type="SAM" id="MobiDB-lite"/>
    </source>
</evidence>
<dbReference type="InterPro" id="IPR026444">
    <property type="entry name" value="Secre_tail"/>
</dbReference>
<dbReference type="SUPFAM" id="SSF48208">
    <property type="entry name" value="Six-hairpin glycosidases"/>
    <property type="match status" value="1"/>
</dbReference>
<feature type="chain" id="PRO_5045634773" description="BIG2 domain-containing protein" evidence="5">
    <location>
        <begin position="25"/>
        <end position="1538"/>
    </location>
</feature>
<evidence type="ECO:0000313" key="7">
    <source>
        <dbReference type="EMBL" id="BDD01253.1"/>
    </source>
</evidence>
<keyword evidence="8" id="KW-1185">Reference proteome</keyword>
<protein>
    <recommendedName>
        <fullName evidence="6">BIG2 domain-containing protein</fullName>
    </recommendedName>
</protein>
<gene>
    <name evidence="7" type="ORF">PEPS_35330</name>
</gene>
<dbReference type="InterPro" id="IPR004197">
    <property type="entry name" value="Cellulase_Ig-like"/>
</dbReference>
<dbReference type="CDD" id="cd02850">
    <property type="entry name" value="E_set_Cellulase_N"/>
    <property type="match status" value="1"/>
</dbReference>
<dbReference type="EMBL" id="AP025294">
    <property type="protein sequence ID" value="BDD01253.1"/>
    <property type="molecule type" value="Genomic_DNA"/>
</dbReference>
<keyword evidence="2" id="KW-0119">Carbohydrate metabolism</keyword>
<evidence type="ECO:0000256" key="1">
    <source>
        <dbReference type="ARBA" id="ARBA00007072"/>
    </source>
</evidence>
<comment type="similarity">
    <text evidence="1">Belongs to the glycosyl hydrolase 9 (cellulase E) family.</text>
</comment>
<dbReference type="SMART" id="SM00635">
    <property type="entry name" value="BID_2"/>
    <property type="match status" value="3"/>
</dbReference>
<dbReference type="InterPro" id="IPR013783">
    <property type="entry name" value="Ig-like_fold"/>
</dbReference>
<name>A0ABN6LDG8_9BACT</name>
<geneLocation type="plasmid" evidence="7 8">
    <name>pPP2</name>
</geneLocation>
<dbReference type="InterPro" id="IPR001701">
    <property type="entry name" value="Glyco_hydro_9"/>
</dbReference>
<feature type="compositionally biased region" description="Basic and acidic residues" evidence="4">
    <location>
        <begin position="463"/>
        <end position="480"/>
    </location>
</feature>
<keyword evidence="3" id="KW-0624">Polysaccharide degradation</keyword>
<dbReference type="InterPro" id="IPR008928">
    <property type="entry name" value="6-hairpin_glycosidase_sf"/>
</dbReference>
<dbReference type="SUPFAM" id="SSF81296">
    <property type="entry name" value="E set domains"/>
    <property type="match status" value="1"/>
</dbReference>
<dbReference type="InterPro" id="IPR008964">
    <property type="entry name" value="Invasin/intimin_cell_adhesion"/>
</dbReference>
<evidence type="ECO:0000256" key="2">
    <source>
        <dbReference type="ARBA" id="ARBA00023277"/>
    </source>
</evidence>